<evidence type="ECO:0000256" key="1">
    <source>
        <dbReference type="SAM" id="MobiDB-lite"/>
    </source>
</evidence>
<gene>
    <name evidence="2" type="ORF">FSB_LOCUS53402</name>
</gene>
<proteinExistence type="predicted"/>
<evidence type="ECO:0008006" key="3">
    <source>
        <dbReference type="Google" id="ProtNLM"/>
    </source>
</evidence>
<dbReference type="AlphaFoldDB" id="A0A2N9IMZ8"/>
<dbReference type="EMBL" id="OIVN01006120">
    <property type="protein sequence ID" value="SPD25520.1"/>
    <property type="molecule type" value="Genomic_DNA"/>
</dbReference>
<sequence length="170" mass="19638">MGWNLVTNTVTASDEVWQNVLAYRFGGIHVNVDPGSDDENVQVPPNMGNLKRPTHGEKCKEKKPKKGDKMSDMTVAIREFIEVFKQRFERRVTKTNASSVGESKRKFERFSLDKAVEALSVYKDMPRMAYLKVMKVLYRKENTVAFLAMLEDKKIEWMDSIADGSFRDYE</sequence>
<accession>A0A2N9IMZ8</accession>
<feature type="region of interest" description="Disordered" evidence="1">
    <location>
        <begin position="36"/>
        <end position="68"/>
    </location>
</feature>
<organism evidence="2">
    <name type="scientific">Fagus sylvatica</name>
    <name type="common">Beechnut</name>
    <dbReference type="NCBI Taxonomy" id="28930"/>
    <lineage>
        <taxon>Eukaryota</taxon>
        <taxon>Viridiplantae</taxon>
        <taxon>Streptophyta</taxon>
        <taxon>Embryophyta</taxon>
        <taxon>Tracheophyta</taxon>
        <taxon>Spermatophyta</taxon>
        <taxon>Magnoliopsida</taxon>
        <taxon>eudicotyledons</taxon>
        <taxon>Gunneridae</taxon>
        <taxon>Pentapetalae</taxon>
        <taxon>rosids</taxon>
        <taxon>fabids</taxon>
        <taxon>Fagales</taxon>
        <taxon>Fagaceae</taxon>
        <taxon>Fagus</taxon>
    </lineage>
</organism>
<name>A0A2N9IMZ8_FAGSY</name>
<protein>
    <recommendedName>
        <fullName evidence="3">Myb/SANT-like domain-containing protein</fullName>
    </recommendedName>
</protein>
<evidence type="ECO:0000313" key="2">
    <source>
        <dbReference type="EMBL" id="SPD25520.1"/>
    </source>
</evidence>
<reference evidence="2" key="1">
    <citation type="submission" date="2018-02" db="EMBL/GenBank/DDBJ databases">
        <authorList>
            <person name="Cohen D.B."/>
            <person name="Kent A.D."/>
        </authorList>
    </citation>
    <scope>NUCLEOTIDE SEQUENCE</scope>
</reference>